<dbReference type="NCBIfam" id="TIGR01662">
    <property type="entry name" value="HAD-SF-IIIA"/>
    <property type="match status" value="1"/>
</dbReference>
<dbReference type="Gene3D" id="1.10.150.240">
    <property type="entry name" value="Putative phosphatase, domain 2"/>
    <property type="match status" value="1"/>
</dbReference>
<dbReference type="InterPro" id="IPR006549">
    <property type="entry name" value="HAD-SF_hydro_IIIA"/>
</dbReference>
<dbReference type="InterPro" id="IPR036412">
    <property type="entry name" value="HAD-like_sf"/>
</dbReference>
<gene>
    <name evidence="1" type="ORF">G8D99_13415</name>
</gene>
<dbReference type="Pfam" id="PF13419">
    <property type="entry name" value="HAD_2"/>
    <property type="match status" value="1"/>
</dbReference>
<dbReference type="InterPro" id="IPR006439">
    <property type="entry name" value="HAD-SF_hydro_IA"/>
</dbReference>
<dbReference type="SUPFAM" id="SSF56784">
    <property type="entry name" value="HAD-like"/>
    <property type="match status" value="1"/>
</dbReference>
<dbReference type="RefSeq" id="WP_166326744.1">
    <property type="nucleotide sequence ID" value="NZ_CP049916.1"/>
</dbReference>
<dbReference type="GO" id="GO:0008967">
    <property type="term" value="F:phosphoglycolate phosphatase activity"/>
    <property type="evidence" value="ECO:0007669"/>
    <property type="project" value="TreeGrafter"/>
</dbReference>
<accession>A0A6G8S6W2</accession>
<dbReference type="PANTHER" id="PTHR43434:SF24">
    <property type="entry name" value="HYDROLASE-RELATED"/>
    <property type="match status" value="1"/>
</dbReference>
<dbReference type="KEGG" id="alj:G8D99_13415"/>
<dbReference type="InterPro" id="IPR050155">
    <property type="entry name" value="HAD-like_hydrolase_sf"/>
</dbReference>
<dbReference type="Proteomes" id="UP000501939">
    <property type="component" value="Chromosome"/>
</dbReference>
<evidence type="ECO:0000313" key="2">
    <source>
        <dbReference type="Proteomes" id="UP000501939"/>
    </source>
</evidence>
<dbReference type="PANTHER" id="PTHR43434">
    <property type="entry name" value="PHOSPHOGLYCOLATE PHOSPHATASE"/>
    <property type="match status" value="1"/>
</dbReference>
<organism evidence="1 2">
    <name type="scientific">Acinetobacter lanii</name>
    <dbReference type="NCBI Taxonomy" id="2715163"/>
    <lineage>
        <taxon>Bacteria</taxon>
        <taxon>Pseudomonadati</taxon>
        <taxon>Pseudomonadota</taxon>
        <taxon>Gammaproteobacteria</taxon>
        <taxon>Moraxellales</taxon>
        <taxon>Moraxellaceae</taxon>
        <taxon>Acinetobacter</taxon>
    </lineage>
</organism>
<dbReference type="NCBIfam" id="TIGR01549">
    <property type="entry name" value="HAD-SF-IA-v1"/>
    <property type="match status" value="1"/>
</dbReference>
<evidence type="ECO:0000313" key="1">
    <source>
        <dbReference type="EMBL" id="QIO09915.1"/>
    </source>
</evidence>
<proteinExistence type="predicted"/>
<dbReference type="GO" id="GO:0005829">
    <property type="term" value="C:cytosol"/>
    <property type="evidence" value="ECO:0007669"/>
    <property type="project" value="TreeGrafter"/>
</dbReference>
<keyword evidence="1" id="KW-0378">Hydrolase</keyword>
<dbReference type="SFLD" id="SFLDG01129">
    <property type="entry name" value="C1.5:_HAD__Beta-PGM__Phosphata"/>
    <property type="match status" value="1"/>
</dbReference>
<dbReference type="EMBL" id="CP049916">
    <property type="protein sequence ID" value="QIO09915.1"/>
    <property type="molecule type" value="Genomic_DNA"/>
</dbReference>
<sequence>MSKPVELIIFDWDGTLFDSVGQIVTSLKFAAEQFNQPLSDEAAQSIIGLGLPEVAQILFPNVPELHDQILQCYGDHYVEHSKHDQWFEGVAEMLNDLKSQGIQLAVATGKSRRGLDWVLAQTKSTHLFEITRAASETKSKPDPLMLAEILEHTGLSADQAIMVGDSSYDLEMAHNIAMPKVGVSYGVHTPEILSQYNPIAIVDNVAMLHQTLNHQVQQKQAV</sequence>
<name>A0A6G8S6W2_9GAMM</name>
<dbReference type="AlphaFoldDB" id="A0A6G8S6W2"/>
<dbReference type="InterPro" id="IPR041492">
    <property type="entry name" value="HAD_2"/>
</dbReference>
<dbReference type="Gene3D" id="3.40.50.1000">
    <property type="entry name" value="HAD superfamily/HAD-like"/>
    <property type="match status" value="1"/>
</dbReference>
<keyword evidence="2" id="KW-1185">Reference proteome</keyword>
<dbReference type="SFLD" id="SFLDS00003">
    <property type="entry name" value="Haloacid_Dehalogenase"/>
    <property type="match status" value="1"/>
</dbReference>
<dbReference type="InterPro" id="IPR023198">
    <property type="entry name" value="PGP-like_dom2"/>
</dbReference>
<protein>
    <submittedName>
        <fullName evidence="1">HAD-IIIA family hydrolase</fullName>
    </submittedName>
</protein>
<dbReference type="GO" id="GO:0006281">
    <property type="term" value="P:DNA repair"/>
    <property type="evidence" value="ECO:0007669"/>
    <property type="project" value="TreeGrafter"/>
</dbReference>
<dbReference type="InterPro" id="IPR023214">
    <property type="entry name" value="HAD_sf"/>
</dbReference>
<reference evidence="1 2" key="1">
    <citation type="submission" date="2020-03" db="EMBL/GenBank/DDBJ databases">
        <authorList>
            <person name="Zhu W."/>
        </authorList>
    </citation>
    <scope>NUCLEOTIDE SEQUENCE [LARGE SCALE GENOMIC DNA]</scope>
    <source>
        <strain evidence="1 2">185</strain>
    </source>
</reference>